<keyword evidence="4" id="KW-1003">Cell membrane</keyword>
<dbReference type="PATRIC" id="fig|762967.3.peg.579"/>
<feature type="transmembrane region" description="Helical" evidence="9">
    <location>
        <begin position="14"/>
        <end position="34"/>
    </location>
</feature>
<reference evidence="10 11" key="1">
    <citation type="submission" date="2011-11" db="EMBL/GenBank/DDBJ databases">
        <authorList>
            <person name="Weinstock G."/>
            <person name="Sodergren E."/>
            <person name="Clifton S."/>
            <person name="Fulton L."/>
            <person name="Fulton B."/>
            <person name="Courtney L."/>
            <person name="Fronick C."/>
            <person name="Harrison M."/>
            <person name="Strong C."/>
            <person name="Farmer C."/>
            <person name="Delahaunty K."/>
            <person name="Markovic C."/>
            <person name="Hall O."/>
            <person name="Minx P."/>
            <person name="Tomlinson C."/>
            <person name="Mitreva M."/>
            <person name="Hou S."/>
            <person name="Chen J."/>
            <person name="Wollam A."/>
            <person name="Pepin K.H."/>
            <person name="Johnson M."/>
            <person name="Bhonagiri V."/>
            <person name="Zhang X."/>
            <person name="Suruliraj S."/>
            <person name="Warren W."/>
            <person name="Chinwalla A."/>
            <person name="Mardis E.R."/>
            <person name="Wilson R.K."/>
        </authorList>
    </citation>
    <scope>NUCLEOTIDE SEQUENCE [LARGE SCALE GENOMIC DNA]</scope>
    <source>
        <strain evidence="10 11">YIT 11816</strain>
    </source>
</reference>
<feature type="transmembrane region" description="Helical" evidence="9">
    <location>
        <begin position="399"/>
        <end position="419"/>
    </location>
</feature>
<dbReference type="Proteomes" id="UP000004956">
    <property type="component" value="Unassembled WGS sequence"/>
</dbReference>
<dbReference type="FunFam" id="1.20.1640.10:FF:000001">
    <property type="entry name" value="Efflux pump membrane transporter"/>
    <property type="match status" value="1"/>
</dbReference>
<feature type="transmembrane region" description="Helical" evidence="9">
    <location>
        <begin position="476"/>
        <end position="503"/>
    </location>
</feature>
<evidence type="ECO:0000256" key="2">
    <source>
        <dbReference type="ARBA" id="ARBA00010942"/>
    </source>
</evidence>
<organism evidence="10 11">
    <name type="scientific">Sutterella parvirubra YIT 11816</name>
    <dbReference type="NCBI Taxonomy" id="762967"/>
    <lineage>
        <taxon>Bacteria</taxon>
        <taxon>Pseudomonadati</taxon>
        <taxon>Pseudomonadota</taxon>
        <taxon>Betaproteobacteria</taxon>
        <taxon>Burkholderiales</taxon>
        <taxon>Sutterellaceae</taxon>
        <taxon>Sutterella</taxon>
    </lineage>
</organism>
<sequence>AYVMLSQFCIRRPIFATVLSLIIVISGLMAMRILSLSQYPDITPPMVRVSATYEGADSLTMARTVAQPIEDQLSGIEGLLYYTTSIRSNGDISITCVFEVGTDPNDAMLEINNRVRTAERRLPDTVRNQGVSVRKRSDDSLLSVALHSPDQSMDVIAMADYANLNIVDELKRLPGVGDVTVFGNTQSAMRIWLDPERMAQLGVTVKDVESAVEAQNAQRTAGRLGTTPTVSEQQLYYTISAPGQLLTPEEFGNIVLKSDGKGGFVRIRDLARTEIGKRSYDFRVDLDGKPGVNVGVYLQTGANAMDAAALVKAKLTELAKHFPEGSLSYIITDDTTVFVSASLNEVYRTLGEAGILVLIVVFLFLQSWRATLIPMLAVPVSLIGTMAGLWLLGFSLNTLTLFAMTLSIGIVVDDAIVVLENIERIMRTEGLGPFAAAQKAMKEVSGALVAIVLVLSAVFIPVAFLGGIAGELYRQFAVTVAVSVAISGFVALTLTPALCAILLKPHEEEKKNRFFVWFNQTLARFTMYFLQVVRAALKHRVISAAILVVVTAAGWQLLQATPTSFIPKEDQGIVRVAVSLPEGSAFPRTEKIAEEILVEIQKLPAVRNVVAMMGFDTLSSDVRPSAATFIVQLKHWDERAESADDIQATLQKLVSSHPELRGVATTPAPIPGLGSTTGFSGYVLSHGNDDPLVLQEVTEDFIRRLEERPELTGLRSSLRADSPQLKLTVDQDRAFALGVEPEDVYDTVSALMGSSYINDFTRNGKTVRVVMQADAPFRTRPEDLGRAYVRSTTTGNMIPLSTLVSWERTSGADAIGRMNGYLGAQIIGAAAQGVSSGEAIRIVEEMAQTYLPEGYTVEWVGQAFHEKRIGASSATAFGFGILVMFLILAALYERWSLPVAVVLAVPYAFLGAMIAVWMRGSPNDIYFQIGLLVLVGLTAKNAILIVEFAAQKMEEGKGPFDAAIEAAGLRFRPILMTSLAFVLGVVPLLLATGAGAEARHSMGTGVFGGMIAATFISTIFVPVFFTWFARKAKKRE</sequence>
<evidence type="ECO:0000256" key="4">
    <source>
        <dbReference type="ARBA" id="ARBA00022475"/>
    </source>
</evidence>
<keyword evidence="6 9" id="KW-0812">Transmembrane</keyword>
<feature type="transmembrane region" description="Helical" evidence="9">
    <location>
        <begin position="372"/>
        <end position="393"/>
    </location>
</feature>
<dbReference type="InterPro" id="IPR001036">
    <property type="entry name" value="Acrflvin-R"/>
</dbReference>
<dbReference type="InterPro" id="IPR004764">
    <property type="entry name" value="MdtF-like"/>
</dbReference>
<keyword evidence="8 9" id="KW-0472">Membrane</keyword>
<dbReference type="Gene3D" id="3.30.70.1430">
    <property type="entry name" value="Multidrug efflux transporter AcrB pore domain"/>
    <property type="match status" value="2"/>
</dbReference>
<dbReference type="STRING" id="762967.HMPREF9440_00723"/>
<feature type="transmembrane region" description="Helical" evidence="9">
    <location>
        <begin position="899"/>
        <end position="919"/>
    </location>
</feature>
<dbReference type="Gene3D" id="3.30.2090.10">
    <property type="entry name" value="Multidrug efflux transporter AcrB TolC docking domain, DN and DC subdomains"/>
    <property type="match status" value="2"/>
</dbReference>
<protein>
    <recommendedName>
        <fullName evidence="9">Efflux pump membrane transporter</fullName>
    </recommendedName>
</protein>
<proteinExistence type="inferred from homology"/>
<feature type="transmembrane region" description="Helical" evidence="9">
    <location>
        <begin position="874"/>
        <end position="892"/>
    </location>
</feature>
<feature type="transmembrane region" description="Helical" evidence="9">
    <location>
        <begin position="346"/>
        <end position="365"/>
    </location>
</feature>
<accession>H3KDB4</accession>
<feature type="non-terminal residue" evidence="10">
    <location>
        <position position="1"/>
    </location>
</feature>
<dbReference type="Gene3D" id="1.20.1640.10">
    <property type="entry name" value="Multidrug efflux transporter AcrB transmembrane domain"/>
    <property type="match status" value="2"/>
</dbReference>
<dbReference type="HOGENOM" id="CLU_313894_0_0_4"/>
<keyword evidence="5 9" id="KW-0997">Cell inner membrane</keyword>
<dbReference type="PRINTS" id="PR00702">
    <property type="entry name" value="ACRIFLAVINRP"/>
</dbReference>
<dbReference type="SUPFAM" id="SSF82693">
    <property type="entry name" value="Multidrug efflux transporter AcrB pore domain, PN1, PN2, PC1 and PC2 subdomains"/>
    <property type="match status" value="4"/>
</dbReference>
<dbReference type="GO" id="GO:0005886">
    <property type="term" value="C:plasma membrane"/>
    <property type="evidence" value="ECO:0007669"/>
    <property type="project" value="UniProtKB-SubCell"/>
</dbReference>
<evidence type="ECO:0000313" key="11">
    <source>
        <dbReference type="Proteomes" id="UP000004956"/>
    </source>
</evidence>
<evidence type="ECO:0000256" key="9">
    <source>
        <dbReference type="RuleBase" id="RU364070"/>
    </source>
</evidence>
<comment type="subcellular location">
    <subcellularLocation>
        <location evidence="1 9">Cell inner membrane</location>
        <topology evidence="1 9">Multi-pass membrane protein</topology>
    </subcellularLocation>
</comment>
<evidence type="ECO:0000313" key="10">
    <source>
        <dbReference type="EMBL" id="EHY31895.1"/>
    </source>
</evidence>
<evidence type="ECO:0000256" key="5">
    <source>
        <dbReference type="ARBA" id="ARBA00022519"/>
    </source>
</evidence>
<keyword evidence="7 9" id="KW-1133">Transmembrane helix</keyword>
<keyword evidence="3 9" id="KW-0813">Transport</keyword>
<comment type="caution">
    <text evidence="10">The sequence shown here is derived from an EMBL/GenBank/DDBJ whole genome shotgun (WGS) entry which is preliminary data.</text>
</comment>
<feature type="transmembrane region" description="Helical" evidence="9">
    <location>
        <begin position="447"/>
        <end position="470"/>
    </location>
</feature>
<dbReference type="PANTHER" id="PTHR32063">
    <property type="match status" value="1"/>
</dbReference>
<name>H3KDB4_9BURK</name>
<evidence type="ECO:0000256" key="1">
    <source>
        <dbReference type="ARBA" id="ARBA00004429"/>
    </source>
</evidence>
<evidence type="ECO:0000256" key="7">
    <source>
        <dbReference type="ARBA" id="ARBA00022989"/>
    </source>
</evidence>
<feature type="transmembrane region" description="Helical" evidence="9">
    <location>
        <begin position="1006"/>
        <end position="1029"/>
    </location>
</feature>
<dbReference type="GO" id="GO:0015562">
    <property type="term" value="F:efflux transmembrane transporter activity"/>
    <property type="evidence" value="ECO:0007669"/>
    <property type="project" value="InterPro"/>
</dbReference>
<evidence type="ECO:0000256" key="6">
    <source>
        <dbReference type="ARBA" id="ARBA00022692"/>
    </source>
</evidence>
<dbReference type="GO" id="GO:0042910">
    <property type="term" value="F:xenobiotic transmembrane transporter activity"/>
    <property type="evidence" value="ECO:0007669"/>
    <property type="project" value="TreeGrafter"/>
</dbReference>
<gene>
    <name evidence="10" type="ORF">HMPREF9440_00723</name>
</gene>
<dbReference type="PANTHER" id="PTHR32063:SF13">
    <property type="entry name" value="MULTIDRUG EFFLUX PUMP SUBUNIT ACRB-RELATED"/>
    <property type="match status" value="1"/>
</dbReference>
<dbReference type="Gene3D" id="3.30.70.1440">
    <property type="entry name" value="Multidrug efflux transporter AcrB pore domain"/>
    <property type="match status" value="1"/>
</dbReference>
<comment type="similarity">
    <text evidence="2 9">Belongs to the resistance-nodulation-cell division (RND) (TC 2.A.6) family.</text>
</comment>
<dbReference type="AlphaFoldDB" id="H3KDB4"/>
<dbReference type="InterPro" id="IPR027463">
    <property type="entry name" value="AcrB_DN_DC_subdom"/>
</dbReference>
<feature type="transmembrane region" description="Helical" evidence="9">
    <location>
        <begin position="541"/>
        <end position="558"/>
    </location>
</feature>
<dbReference type="GO" id="GO:0009636">
    <property type="term" value="P:response to toxic substance"/>
    <property type="evidence" value="ECO:0007669"/>
    <property type="project" value="UniProtKB-ARBA"/>
</dbReference>
<feature type="transmembrane region" description="Helical" evidence="9">
    <location>
        <begin position="971"/>
        <end position="994"/>
    </location>
</feature>
<dbReference type="EMBL" id="AFBQ01000098">
    <property type="protein sequence ID" value="EHY31895.1"/>
    <property type="molecule type" value="Genomic_DNA"/>
</dbReference>
<evidence type="ECO:0000256" key="8">
    <source>
        <dbReference type="ARBA" id="ARBA00023136"/>
    </source>
</evidence>
<feature type="transmembrane region" description="Helical" evidence="9">
    <location>
        <begin position="925"/>
        <end position="950"/>
    </location>
</feature>
<evidence type="ECO:0000256" key="3">
    <source>
        <dbReference type="ARBA" id="ARBA00022448"/>
    </source>
</evidence>
<dbReference type="SUPFAM" id="SSF82866">
    <property type="entry name" value="Multidrug efflux transporter AcrB transmembrane domain"/>
    <property type="match status" value="2"/>
</dbReference>
<dbReference type="NCBIfam" id="NF000282">
    <property type="entry name" value="RND_permease_1"/>
    <property type="match status" value="1"/>
</dbReference>
<dbReference type="Pfam" id="PF00873">
    <property type="entry name" value="ACR_tran"/>
    <property type="match status" value="1"/>
</dbReference>
<dbReference type="SUPFAM" id="SSF82714">
    <property type="entry name" value="Multidrug efflux transporter AcrB TolC docking domain, DN and DC subdomains"/>
    <property type="match status" value="2"/>
</dbReference>
<dbReference type="Gene3D" id="3.30.70.1320">
    <property type="entry name" value="Multidrug efflux transporter AcrB pore domain like"/>
    <property type="match status" value="1"/>
</dbReference>
<dbReference type="NCBIfam" id="TIGR00915">
    <property type="entry name" value="2A0602"/>
    <property type="match status" value="1"/>
</dbReference>
<keyword evidence="11" id="KW-1185">Reference proteome</keyword>